<keyword evidence="1" id="KW-0472">Membrane</keyword>
<evidence type="ECO:0000256" key="1">
    <source>
        <dbReference type="SAM" id="Phobius"/>
    </source>
</evidence>
<accession>A0ABU4HKX6</accession>
<protein>
    <recommendedName>
        <fullName evidence="4">DUF4244 domain-containing protein</fullName>
    </recommendedName>
</protein>
<organism evidence="2 3">
    <name type="scientific">Conexibacter stalactiti</name>
    <dbReference type="NCBI Taxonomy" id="1940611"/>
    <lineage>
        <taxon>Bacteria</taxon>
        <taxon>Bacillati</taxon>
        <taxon>Actinomycetota</taxon>
        <taxon>Thermoleophilia</taxon>
        <taxon>Solirubrobacterales</taxon>
        <taxon>Conexibacteraceae</taxon>
        <taxon>Conexibacter</taxon>
    </lineage>
</organism>
<evidence type="ECO:0008006" key="4">
    <source>
        <dbReference type="Google" id="ProtNLM"/>
    </source>
</evidence>
<keyword evidence="1" id="KW-0812">Transmembrane</keyword>
<proteinExistence type="predicted"/>
<evidence type="ECO:0000313" key="2">
    <source>
        <dbReference type="EMBL" id="MDW5593971.1"/>
    </source>
</evidence>
<gene>
    <name evidence="2" type="ORF">R7226_06480</name>
</gene>
<feature type="transmembrane region" description="Helical" evidence="1">
    <location>
        <begin position="37"/>
        <end position="55"/>
    </location>
</feature>
<reference evidence="3" key="1">
    <citation type="submission" date="2023-07" db="EMBL/GenBank/DDBJ databases">
        <title>Conexibacter stalactiti sp. nov., isolated from stalactites in a lava cave and emended description of the genus Conexibacter.</title>
        <authorList>
            <person name="Lee S.D."/>
        </authorList>
    </citation>
    <scope>NUCLEOTIDE SEQUENCE [LARGE SCALE GENOMIC DNA]</scope>
    <source>
        <strain evidence="3">KCTC 39840</strain>
    </source>
</reference>
<comment type="caution">
    <text evidence="2">The sequence shown here is derived from an EMBL/GenBank/DDBJ whole genome shotgun (WGS) entry which is preliminary data.</text>
</comment>
<keyword evidence="1" id="KW-1133">Transmembrane helix</keyword>
<keyword evidence="3" id="KW-1185">Reference proteome</keyword>
<evidence type="ECO:0000313" key="3">
    <source>
        <dbReference type="Proteomes" id="UP001284601"/>
    </source>
</evidence>
<dbReference type="RefSeq" id="WP_318596228.1">
    <property type="nucleotide sequence ID" value="NZ_JAWSTH010000010.1"/>
</dbReference>
<dbReference type="EMBL" id="JAWSTH010000010">
    <property type="protein sequence ID" value="MDW5593971.1"/>
    <property type="molecule type" value="Genomic_DNA"/>
</dbReference>
<sequence>MIYRLMGLLHVRVTVALRSERLLLLRRGEQGQGTVEYVALILLVAALLAGVVAATKGSRFGDGGIARAIVEKIRGAVSGLK</sequence>
<name>A0ABU4HKX6_9ACTN</name>
<dbReference type="Proteomes" id="UP001284601">
    <property type="component" value="Unassembled WGS sequence"/>
</dbReference>